<dbReference type="Gene3D" id="3.40.1180.10">
    <property type="entry name" value="Decaprenyl diphosphate synthase-like"/>
    <property type="match status" value="1"/>
</dbReference>
<dbReference type="Pfam" id="PF01255">
    <property type="entry name" value="Prenyltransf"/>
    <property type="match status" value="1"/>
</dbReference>
<dbReference type="InterPro" id="IPR001441">
    <property type="entry name" value="UPP_synth-like"/>
</dbReference>
<dbReference type="GO" id="GO:0045547">
    <property type="term" value="F:ditrans,polycis-polyprenyl diphosphate synthase [(2E,6E)-farnesyl diphosphate specific] activity"/>
    <property type="evidence" value="ECO:0007669"/>
    <property type="project" value="UniProtKB-EC"/>
</dbReference>
<evidence type="ECO:0000256" key="2">
    <source>
        <dbReference type="ARBA" id="ARBA00012596"/>
    </source>
</evidence>
<name>A0ABD6EN07_9BILA</name>
<dbReference type="EMBL" id="JBGFUD010002742">
    <property type="protein sequence ID" value="MFH4977947.1"/>
    <property type="molecule type" value="Genomic_DNA"/>
</dbReference>
<sequence>MLQEDDISESLISKCLDSRLSRDPDMLIRTSGENRLSDFLLWQCSSCYIHFDSVLWPEFGYWNLCSAILAFQRNHRKIQQAKRIFTSESKMSERVFQFLSWVESERQSALELMVQ</sequence>
<protein>
    <recommendedName>
        <fullName evidence="2">ditrans,polycis-polyprenyl diphosphate synthase [(2E,6E)-farnesyldiphosphate specific]</fullName>
        <ecNumber evidence="2">2.5.1.87</ecNumber>
    </recommendedName>
</protein>
<dbReference type="SUPFAM" id="SSF64005">
    <property type="entry name" value="Undecaprenyl diphosphate synthase"/>
    <property type="match status" value="1"/>
</dbReference>
<comment type="similarity">
    <text evidence="1">Belongs to the UPP synthase family.</text>
</comment>
<organism evidence="5 6">
    <name type="scientific">Gnathostoma spinigerum</name>
    <dbReference type="NCBI Taxonomy" id="75299"/>
    <lineage>
        <taxon>Eukaryota</taxon>
        <taxon>Metazoa</taxon>
        <taxon>Ecdysozoa</taxon>
        <taxon>Nematoda</taxon>
        <taxon>Chromadorea</taxon>
        <taxon>Rhabditida</taxon>
        <taxon>Spirurina</taxon>
        <taxon>Gnathostomatomorpha</taxon>
        <taxon>Gnathostomatoidea</taxon>
        <taxon>Gnathostomatidae</taxon>
        <taxon>Gnathostoma</taxon>
    </lineage>
</organism>
<keyword evidence="3" id="KW-0808">Transferase</keyword>
<evidence type="ECO:0000256" key="4">
    <source>
        <dbReference type="ARBA" id="ARBA00047353"/>
    </source>
</evidence>
<dbReference type="PANTHER" id="PTHR10291">
    <property type="entry name" value="DEHYDRODOLICHYL DIPHOSPHATE SYNTHASE FAMILY MEMBER"/>
    <property type="match status" value="1"/>
</dbReference>
<dbReference type="AlphaFoldDB" id="A0ABD6EN07"/>
<dbReference type="InterPro" id="IPR036424">
    <property type="entry name" value="UPP_synth-like_sf"/>
</dbReference>
<dbReference type="InterPro" id="IPR018520">
    <property type="entry name" value="UPP_synth-like_CS"/>
</dbReference>
<evidence type="ECO:0000256" key="3">
    <source>
        <dbReference type="ARBA" id="ARBA00022679"/>
    </source>
</evidence>
<dbReference type="Proteomes" id="UP001608902">
    <property type="component" value="Unassembled WGS sequence"/>
</dbReference>
<dbReference type="PANTHER" id="PTHR10291:SF43">
    <property type="entry name" value="DEHYDRODOLICHYL DIPHOSPHATE SYNTHASE COMPLEX SUBUNIT DHDDS"/>
    <property type="match status" value="1"/>
</dbReference>
<comment type="catalytic activity">
    <reaction evidence="4">
        <text>n isopentenyl diphosphate + (2E,6E)-farnesyl diphosphate = a di-trans,poly-cis-polyprenyl diphosphate + n diphosphate</text>
        <dbReference type="Rhea" id="RHEA:53008"/>
        <dbReference type="Rhea" id="RHEA-COMP:19494"/>
        <dbReference type="ChEBI" id="CHEBI:33019"/>
        <dbReference type="ChEBI" id="CHEBI:128769"/>
        <dbReference type="ChEBI" id="CHEBI:136960"/>
        <dbReference type="ChEBI" id="CHEBI:175763"/>
        <dbReference type="EC" id="2.5.1.87"/>
    </reaction>
</comment>
<gene>
    <name evidence="5" type="ORF">AB6A40_004656</name>
</gene>
<evidence type="ECO:0000313" key="5">
    <source>
        <dbReference type="EMBL" id="MFH4977947.1"/>
    </source>
</evidence>
<dbReference type="PROSITE" id="PS01066">
    <property type="entry name" value="UPP_SYNTHASE"/>
    <property type="match status" value="1"/>
</dbReference>
<evidence type="ECO:0000313" key="6">
    <source>
        <dbReference type="Proteomes" id="UP001608902"/>
    </source>
</evidence>
<evidence type="ECO:0000256" key="1">
    <source>
        <dbReference type="ARBA" id="ARBA00005432"/>
    </source>
</evidence>
<dbReference type="EC" id="2.5.1.87" evidence="2"/>
<comment type="caution">
    <text evidence="5">The sequence shown here is derived from an EMBL/GenBank/DDBJ whole genome shotgun (WGS) entry which is preliminary data.</text>
</comment>
<accession>A0ABD6EN07</accession>
<proteinExistence type="inferred from homology"/>
<keyword evidence="6" id="KW-1185">Reference proteome</keyword>
<reference evidence="5 6" key="1">
    <citation type="submission" date="2024-08" db="EMBL/GenBank/DDBJ databases">
        <title>Gnathostoma spinigerum genome.</title>
        <authorList>
            <person name="Gonzalez-Bertolin B."/>
            <person name="Monzon S."/>
            <person name="Zaballos A."/>
            <person name="Jimenez P."/>
            <person name="Dekumyoy P."/>
            <person name="Varona S."/>
            <person name="Cuesta I."/>
            <person name="Sumanam S."/>
            <person name="Adisakwattana P."/>
            <person name="Gasser R.B."/>
            <person name="Hernandez-Gonzalez A."/>
            <person name="Young N.D."/>
            <person name="Perteguer M.J."/>
        </authorList>
    </citation>
    <scope>NUCLEOTIDE SEQUENCE [LARGE SCALE GENOMIC DNA]</scope>
    <source>
        <strain evidence="5">AL3</strain>
        <tissue evidence="5">Liver</tissue>
    </source>
</reference>